<name>A0ABT2KU42_9BACL</name>
<dbReference type="Proteomes" id="UP001206821">
    <property type="component" value="Unassembled WGS sequence"/>
</dbReference>
<keyword evidence="1" id="KW-0472">Membrane</keyword>
<feature type="transmembrane region" description="Helical" evidence="1">
    <location>
        <begin position="198"/>
        <end position="214"/>
    </location>
</feature>
<keyword evidence="1" id="KW-0812">Transmembrane</keyword>
<gene>
    <name evidence="3" type="ORF">NQG31_00065</name>
</gene>
<feature type="domain" description="DUF2157" evidence="2">
    <location>
        <begin position="12"/>
        <end position="150"/>
    </location>
</feature>
<keyword evidence="4" id="KW-1185">Reference proteome</keyword>
<comment type="caution">
    <text evidence="3">The sequence shown here is derived from an EMBL/GenBank/DDBJ whole genome shotgun (WGS) entry which is preliminary data.</text>
</comment>
<dbReference type="EMBL" id="JANIEK010000001">
    <property type="protein sequence ID" value="MCT4793910.1"/>
    <property type="molecule type" value="Genomic_DNA"/>
</dbReference>
<evidence type="ECO:0000256" key="1">
    <source>
        <dbReference type="SAM" id="Phobius"/>
    </source>
</evidence>
<evidence type="ECO:0000259" key="2">
    <source>
        <dbReference type="Pfam" id="PF09925"/>
    </source>
</evidence>
<protein>
    <submittedName>
        <fullName evidence="3">DUF2157 domain-containing protein</fullName>
    </submittedName>
</protein>
<feature type="transmembrane region" description="Helical" evidence="1">
    <location>
        <begin position="74"/>
        <end position="91"/>
    </location>
</feature>
<feature type="transmembrane region" description="Helical" evidence="1">
    <location>
        <begin position="338"/>
        <end position="358"/>
    </location>
</feature>
<feature type="transmembrane region" description="Helical" evidence="1">
    <location>
        <begin position="221"/>
        <end position="237"/>
    </location>
</feature>
<feature type="transmembrane region" description="Helical" evidence="1">
    <location>
        <begin position="155"/>
        <end position="186"/>
    </location>
</feature>
<feature type="transmembrane region" description="Helical" evidence="1">
    <location>
        <begin position="310"/>
        <end position="331"/>
    </location>
</feature>
<dbReference type="RefSeq" id="WP_034815224.1">
    <property type="nucleotide sequence ID" value="NZ_JANIEK010000001.1"/>
</dbReference>
<feature type="transmembrane region" description="Helical" evidence="1">
    <location>
        <begin position="103"/>
        <end position="124"/>
    </location>
</feature>
<keyword evidence="1" id="KW-1133">Transmembrane helix</keyword>
<reference evidence="3 4" key="1">
    <citation type="submission" date="2022-07" db="EMBL/GenBank/DDBJ databases">
        <title>Genomic and pangenome structural analysis of the polyextremophile Exiguobacterium.</title>
        <authorList>
            <person name="Shen L."/>
        </authorList>
    </citation>
    <scope>NUCLEOTIDE SEQUENCE [LARGE SCALE GENOMIC DNA]</scope>
    <source>
        <strain evidence="3 4">12_1</strain>
    </source>
</reference>
<feature type="transmembrane region" description="Helical" evidence="1">
    <location>
        <begin position="243"/>
        <end position="261"/>
    </location>
</feature>
<proteinExistence type="predicted"/>
<sequence>MIPVSIDKKVREWKEAGLLDEATGQRLVDYEHERLTVRDKREHNPPILVIIGSILLALSLFSFVAANWQAIPDLLKVAIFLVIMVGMYVAAEQVKTRAQRFVTLFRVLGIVFFVATMIVIFTTYNLSSQLPLLFWLMFGVAVLHRLIYQHPIFTFIAALGGFMAITNSFQGIGLTLILLGLIITWVWFHYTNHELDRIFAWFGFYGLLIIIGQYANYEGRFWPLWALVIMHVLFLIYRERAQWNYLYLFVAAILSIGYLINATEGWLSQRPPSVIEATVLSAALVGIYLVHRRPELMWVSLLAVIPFSLFNDSGILLAVLLEVVALGYLVWQDHQRKPIVLAFIYFLIVQMTIYFIYVWDRLDISLFFLIGALIVFGLSLALWWRNRTRGDVRT</sequence>
<accession>A0ABT2KU42</accession>
<organism evidence="3 4">
    <name type="scientific">Exiguobacterium alkaliphilum</name>
    <dbReference type="NCBI Taxonomy" id="1428684"/>
    <lineage>
        <taxon>Bacteria</taxon>
        <taxon>Bacillati</taxon>
        <taxon>Bacillota</taxon>
        <taxon>Bacilli</taxon>
        <taxon>Bacillales</taxon>
        <taxon>Bacillales Family XII. Incertae Sedis</taxon>
        <taxon>Exiguobacterium</taxon>
    </lineage>
</organism>
<evidence type="ECO:0000313" key="3">
    <source>
        <dbReference type="EMBL" id="MCT4793910.1"/>
    </source>
</evidence>
<dbReference type="InterPro" id="IPR018677">
    <property type="entry name" value="DUF2157"/>
</dbReference>
<feature type="transmembrane region" description="Helical" evidence="1">
    <location>
        <begin position="364"/>
        <end position="384"/>
    </location>
</feature>
<dbReference type="Pfam" id="PF09925">
    <property type="entry name" value="DUF2157"/>
    <property type="match status" value="1"/>
</dbReference>
<evidence type="ECO:0000313" key="4">
    <source>
        <dbReference type="Proteomes" id="UP001206821"/>
    </source>
</evidence>
<feature type="transmembrane region" description="Helical" evidence="1">
    <location>
        <begin position="47"/>
        <end position="68"/>
    </location>
</feature>